<dbReference type="Pfam" id="PF06551">
    <property type="entry name" value="DUF1120"/>
    <property type="match status" value="1"/>
</dbReference>
<dbReference type="EMBL" id="CP007044">
    <property type="protein sequence ID" value="AHG18587.1"/>
    <property type="molecule type" value="Genomic_DNA"/>
</dbReference>
<dbReference type="PATRIC" id="fig|1441930.4.peg.475"/>
<dbReference type="AlphaFoldDB" id="W0L8J8"/>
<proteinExistence type="predicted"/>
<evidence type="ECO:0008006" key="4">
    <source>
        <dbReference type="Google" id="ProtNLM"/>
    </source>
</evidence>
<evidence type="ECO:0000313" key="3">
    <source>
        <dbReference type="Proteomes" id="UP000019030"/>
    </source>
</evidence>
<reference evidence="2 3" key="1">
    <citation type="submission" date="2014-01" db="EMBL/GenBank/DDBJ databases">
        <title>Isolation of Serratia multitudinisentens RB-25 from Ex-Landfill site.</title>
        <authorList>
            <person name="Robson E.H.J."/>
        </authorList>
    </citation>
    <scope>NUCLEOTIDE SEQUENCE [LARGE SCALE GENOMIC DNA]</scope>
    <source>
        <strain evidence="2 3">RB-25</strain>
    </source>
</reference>
<feature type="signal peptide" evidence="1">
    <location>
        <begin position="1"/>
        <end position="23"/>
    </location>
</feature>
<organism evidence="2 3">
    <name type="scientific">Chania multitudinisentens RB-25</name>
    <dbReference type="NCBI Taxonomy" id="1441930"/>
    <lineage>
        <taxon>Bacteria</taxon>
        <taxon>Pseudomonadati</taxon>
        <taxon>Pseudomonadota</taxon>
        <taxon>Gammaproteobacteria</taxon>
        <taxon>Enterobacterales</taxon>
        <taxon>Yersiniaceae</taxon>
        <taxon>Chania</taxon>
    </lineage>
</organism>
<feature type="chain" id="PRO_5004791776" description="DUF1120 domain-containing protein" evidence="1">
    <location>
        <begin position="24"/>
        <end position="218"/>
    </location>
</feature>
<accession>W0L8J8</accession>
<name>W0L8J8_9GAMM</name>
<dbReference type="KEGG" id="sfo:Z042_02325"/>
<dbReference type="STRING" id="1441930.Z042_02325"/>
<keyword evidence="3" id="KW-1185">Reference proteome</keyword>
<dbReference type="OrthoDB" id="6479507at2"/>
<dbReference type="InterPro" id="IPR010546">
    <property type="entry name" value="DUF1120"/>
</dbReference>
<dbReference type="HOGENOM" id="CLU_093407_2_0_6"/>
<protein>
    <recommendedName>
        <fullName evidence="4">DUF1120 domain-containing protein</fullName>
    </recommendedName>
</protein>
<reference evidence="2 3" key="2">
    <citation type="submission" date="2015-03" db="EMBL/GenBank/DDBJ databases">
        <authorList>
            <person name="Chan K.-G."/>
        </authorList>
    </citation>
    <scope>NUCLEOTIDE SEQUENCE [LARGE SCALE GENOMIC DNA]</scope>
    <source>
        <strain evidence="2 3">RB-25</strain>
    </source>
</reference>
<evidence type="ECO:0000313" key="2">
    <source>
        <dbReference type="EMBL" id="AHG18587.1"/>
    </source>
</evidence>
<dbReference type="Proteomes" id="UP000019030">
    <property type="component" value="Chromosome"/>
</dbReference>
<dbReference type="eggNOG" id="COG3539">
    <property type="taxonomic scope" value="Bacteria"/>
</dbReference>
<gene>
    <name evidence="2" type="ORF">Z042_02325</name>
</gene>
<keyword evidence="1" id="KW-0732">Signal</keyword>
<dbReference type="RefSeq" id="WP_024913576.1">
    <property type="nucleotide sequence ID" value="NZ_CP007044.2"/>
</dbReference>
<sequence>MKKHFLTLTALSSLLLAVANAQAAAPTAELQVAGKIGSPTCTIAAPNNGVYNLGAISASQLKPDAITRLSRLTKSWTITCDAMTYLTITPTDNRSDSMAVTYPGGGATNHYGLGFVNGTGKIGAFLILFGGNSSVDGVPTTMCKGNPGQCTVQAGAAYLTRGNQTSWATTNNVLTAGRVFKTDLATDAYLASTSTMNGAITENTKIDGSATLNFAFAI</sequence>
<evidence type="ECO:0000256" key="1">
    <source>
        <dbReference type="SAM" id="SignalP"/>
    </source>
</evidence>